<proteinExistence type="predicted"/>
<organism evidence="1 2">
    <name type="scientific">Trichoderma asperellum (strain ATCC 204424 / CBS 433.97 / NBRC 101777)</name>
    <dbReference type="NCBI Taxonomy" id="1042311"/>
    <lineage>
        <taxon>Eukaryota</taxon>
        <taxon>Fungi</taxon>
        <taxon>Dikarya</taxon>
        <taxon>Ascomycota</taxon>
        <taxon>Pezizomycotina</taxon>
        <taxon>Sordariomycetes</taxon>
        <taxon>Hypocreomycetidae</taxon>
        <taxon>Hypocreales</taxon>
        <taxon>Hypocreaceae</taxon>
        <taxon>Trichoderma</taxon>
    </lineage>
</organism>
<evidence type="ECO:0000313" key="2">
    <source>
        <dbReference type="Proteomes" id="UP000240493"/>
    </source>
</evidence>
<sequence length="88" mass="10140">MISRQKSGLIIVGDIGLANSKQAKAYRKGKGMGKGELDFRRKLEYKQDGKPQRVQAETLRKIYWWFQSKERKIEMAVPIEGGKKTRAQ</sequence>
<dbReference type="OrthoDB" id="4898452at2759"/>
<gene>
    <name evidence="1" type="ORF">M441DRAFT_39471</name>
</gene>
<reference evidence="1 2" key="1">
    <citation type="submission" date="2016-07" db="EMBL/GenBank/DDBJ databases">
        <title>Multiple horizontal gene transfer events from other fungi enriched the ability of initially mycotrophic Trichoderma (Ascomycota) to feed on dead plant biomass.</title>
        <authorList>
            <consortium name="DOE Joint Genome Institute"/>
            <person name="Aerts A."/>
            <person name="Atanasova L."/>
            <person name="Chenthamara K."/>
            <person name="Zhang J."/>
            <person name="Grujic M."/>
            <person name="Henrissat B."/>
            <person name="Kuo A."/>
            <person name="Salamov A."/>
            <person name="Lipzen A."/>
            <person name="Labutti K."/>
            <person name="Barry K."/>
            <person name="Miao Y."/>
            <person name="Rahimi M.J."/>
            <person name="Shen Q."/>
            <person name="Grigoriev I.V."/>
            <person name="Kubicek C.P."/>
            <person name="Druzhinina I.S."/>
        </authorList>
    </citation>
    <scope>NUCLEOTIDE SEQUENCE [LARGE SCALE GENOMIC DNA]</scope>
    <source>
        <strain evidence="1 2">CBS 433.97</strain>
    </source>
</reference>
<protein>
    <submittedName>
        <fullName evidence="1">Uncharacterized protein</fullName>
    </submittedName>
</protein>
<dbReference type="Proteomes" id="UP000240493">
    <property type="component" value="Unassembled WGS sequence"/>
</dbReference>
<keyword evidence="2" id="KW-1185">Reference proteome</keyword>
<evidence type="ECO:0000313" key="1">
    <source>
        <dbReference type="EMBL" id="PTB38389.1"/>
    </source>
</evidence>
<dbReference type="AlphaFoldDB" id="A0A2T3Z0P0"/>
<dbReference type="EMBL" id="KZ679266">
    <property type="protein sequence ID" value="PTB38389.1"/>
    <property type="molecule type" value="Genomic_DNA"/>
</dbReference>
<name>A0A2T3Z0P0_TRIA4</name>
<accession>A0A2T3Z0P0</accession>